<feature type="compositionally biased region" description="Acidic residues" evidence="1">
    <location>
        <begin position="58"/>
        <end position="69"/>
    </location>
</feature>
<feature type="compositionally biased region" description="Basic and acidic residues" evidence="1">
    <location>
        <begin position="70"/>
        <end position="83"/>
    </location>
</feature>
<name>A0A553RCL9_9TELE</name>
<sequence>MAQNAKENIYEEITETTENIYEAPFDTEPKYENHGALAEPIYSTLQTRENTGTNGTLQEEELKEEEEEKETPTSHDGEEKLESEVAAASLLNGDGQSPSTEEETEDPSDEKPSLVQDDLVMAFSLSEEMSPEPEEIVDYSLRSVESSAAEETAPVPDPNQPEISLFVKVNT</sequence>
<evidence type="ECO:0000313" key="3">
    <source>
        <dbReference type="Proteomes" id="UP000316079"/>
    </source>
</evidence>
<accession>A0A553RCL9</accession>
<gene>
    <name evidence="2" type="ORF">DNTS_027882</name>
</gene>
<organism evidence="2 3">
    <name type="scientific">Danionella cerebrum</name>
    <dbReference type="NCBI Taxonomy" id="2873325"/>
    <lineage>
        <taxon>Eukaryota</taxon>
        <taxon>Metazoa</taxon>
        <taxon>Chordata</taxon>
        <taxon>Craniata</taxon>
        <taxon>Vertebrata</taxon>
        <taxon>Euteleostomi</taxon>
        <taxon>Actinopterygii</taxon>
        <taxon>Neopterygii</taxon>
        <taxon>Teleostei</taxon>
        <taxon>Ostariophysi</taxon>
        <taxon>Cypriniformes</taxon>
        <taxon>Danionidae</taxon>
        <taxon>Danioninae</taxon>
        <taxon>Danionella</taxon>
    </lineage>
</organism>
<evidence type="ECO:0000313" key="2">
    <source>
        <dbReference type="EMBL" id="TRY99932.1"/>
    </source>
</evidence>
<feature type="region of interest" description="Disordered" evidence="1">
    <location>
        <begin position="143"/>
        <end position="171"/>
    </location>
</feature>
<dbReference type="AlphaFoldDB" id="A0A553RCL9"/>
<evidence type="ECO:0000256" key="1">
    <source>
        <dbReference type="SAM" id="MobiDB-lite"/>
    </source>
</evidence>
<keyword evidence="3" id="KW-1185">Reference proteome</keyword>
<dbReference type="EMBL" id="SRMA01024909">
    <property type="protein sequence ID" value="TRY99932.1"/>
    <property type="molecule type" value="Genomic_DNA"/>
</dbReference>
<proteinExistence type="predicted"/>
<reference evidence="2 3" key="1">
    <citation type="journal article" date="2019" name="Sci. Data">
        <title>Hybrid genome assembly and annotation of Danionella translucida.</title>
        <authorList>
            <person name="Kadobianskyi M."/>
            <person name="Schulze L."/>
            <person name="Schuelke M."/>
            <person name="Judkewitz B."/>
        </authorList>
    </citation>
    <scope>NUCLEOTIDE SEQUENCE [LARGE SCALE GENOMIC DNA]</scope>
    <source>
        <strain evidence="2 3">Bolton</strain>
    </source>
</reference>
<dbReference type="STRING" id="623744.A0A553RCL9"/>
<dbReference type="OrthoDB" id="10545619at2759"/>
<feature type="compositionally biased region" description="Polar residues" evidence="1">
    <location>
        <begin position="43"/>
        <end position="57"/>
    </location>
</feature>
<feature type="region of interest" description="Disordered" evidence="1">
    <location>
        <begin position="26"/>
        <end position="118"/>
    </location>
</feature>
<protein>
    <submittedName>
        <fullName evidence="2">Uncharacterized protein</fullName>
    </submittedName>
</protein>
<comment type="caution">
    <text evidence="2">The sequence shown here is derived from an EMBL/GenBank/DDBJ whole genome shotgun (WGS) entry which is preliminary data.</text>
</comment>
<dbReference type="Proteomes" id="UP000316079">
    <property type="component" value="Unassembled WGS sequence"/>
</dbReference>